<dbReference type="PANTHER" id="PTHR23335:SF1">
    <property type="entry name" value="CALMODULIN-BINDING TRANSCRIPTION ACTIVATOR, ISOFORM F"/>
    <property type="match status" value="1"/>
</dbReference>
<keyword evidence="3" id="KW-0539">Nucleus</keyword>
<dbReference type="AlphaFoldDB" id="A0AAV5M856"/>
<dbReference type="GO" id="GO:0003690">
    <property type="term" value="F:double-stranded DNA binding"/>
    <property type="evidence" value="ECO:0007669"/>
    <property type="project" value="TreeGrafter"/>
</dbReference>
<name>A0AAV5M856_9ROSI</name>
<dbReference type="InterPro" id="IPR005559">
    <property type="entry name" value="CG-1_dom"/>
</dbReference>
<comment type="subcellular location">
    <subcellularLocation>
        <location evidence="1">Nucleus</location>
    </subcellularLocation>
</comment>
<evidence type="ECO:0000256" key="3">
    <source>
        <dbReference type="ARBA" id="ARBA00023242"/>
    </source>
</evidence>
<dbReference type="EMBL" id="BPVZ01000184">
    <property type="protein sequence ID" value="GKV44667.1"/>
    <property type="molecule type" value="Genomic_DNA"/>
</dbReference>
<comment type="caution">
    <text evidence="5">The sequence shown here is derived from an EMBL/GenBank/DDBJ whole genome shotgun (WGS) entry which is preliminary data.</text>
</comment>
<reference evidence="5 6" key="1">
    <citation type="journal article" date="2021" name="Commun. Biol.">
        <title>The genome of Shorea leprosula (Dipterocarpaceae) highlights the ecological relevance of drought in aseasonal tropical rainforests.</title>
        <authorList>
            <person name="Ng K.K.S."/>
            <person name="Kobayashi M.J."/>
            <person name="Fawcett J.A."/>
            <person name="Hatakeyama M."/>
            <person name="Paape T."/>
            <person name="Ng C.H."/>
            <person name="Ang C.C."/>
            <person name="Tnah L.H."/>
            <person name="Lee C.T."/>
            <person name="Nishiyama T."/>
            <person name="Sese J."/>
            <person name="O'Brien M.J."/>
            <person name="Copetti D."/>
            <person name="Mohd Noor M.I."/>
            <person name="Ong R.C."/>
            <person name="Putra M."/>
            <person name="Sireger I.Z."/>
            <person name="Indrioko S."/>
            <person name="Kosugi Y."/>
            <person name="Izuno A."/>
            <person name="Isagi Y."/>
            <person name="Lee S.L."/>
            <person name="Shimizu K.K."/>
        </authorList>
    </citation>
    <scope>NUCLEOTIDE SEQUENCE [LARGE SCALE GENOMIC DNA]</scope>
    <source>
        <strain evidence="5">214</strain>
    </source>
</reference>
<evidence type="ECO:0000313" key="5">
    <source>
        <dbReference type="EMBL" id="GKV44667.1"/>
    </source>
</evidence>
<dbReference type="SMART" id="SM01076">
    <property type="entry name" value="CG-1"/>
    <property type="match status" value="1"/>
</dbReference>
<dbReference type="PROSITE" id="PS51437">
    <property type="entry name" value="CG_1"/>
    <property type="match status" value="1"/>
</dbReference>
<evidence type="ECO:0000256" key="1">
    <source>
        <dbReference type="ARBA" id="ARBA00004123"/>
    </source>
</evidence>
<keyword evidence="6" id="KW-1185">Reference proteome</keyword>
<keyword evidence="2" id="KW-0804">Transcription</keyword>
<evidence type="ECO:0000313" key="6">
    <source>
        <dbReference type="Proteomes" id="UP001054252"/>
    </source>
</evidence>
<evidence type="ECO:0000259" key="4">
    <source>
        <dbReference type="PROSITE" id="PS51437"/>
    </source>
</evidence>
<sequence>MDESPETGGTVHPNSLVVVAKGQITGYKKEGHKKLKAGSIDVLNCYYALGDENKNFQRRCYSMVEKDFSHIVLVHYLELTVNLKSSLELINRTGTAKCFLETWIESIEDQSLSSSHPDTVDKFLSDSVVRGPDFKEHSQIRAESKGRMENFSCVKKTEGEIPHSQVTEKIMPNSEIDGSLSSGSCPNNCLEDTCLNSAQPLERENALSAIPGIDLAPTQSDKGKSDNDAEATDYWLESIIFELLKDDSESCPCSESMEDQSLSSSSHLNNASFDRGLDFKEHSQICAE</sequence>
<proteinExistence type="predicted"/>
<protein>
    <recommendedName>
        <fullName evidence="4">CG-1 domain-containing protein</fullName>
    </recommendedName>
</protein>
<accession>A0AAV5M856</accession>
<feature type="domain" description="CG-1" evidence="4">
    <location>
        <begin position="1"/>
        <end position="85"/>
    </location>
</feature>
<dbReference type="GO" id="GO:0006357">
    <property type="term" value="P:regulation of transcription by RNA polymerase II"/>
    <property type="evidence" value="ECO:0007669"/>
    <property type="project" value="TreeGrafter"/>
</dbReference>
<organism evidence="5 6">
    <name type="scientific">Rubroshorea leprosula</name>
    <dbReference type="NCBI Taxonomy" id="152421"/>
    <lineage>
        <taxon>Eukaryota</taxon>
        <taxon>Viridiplantae</taxon>
        <taxon>Streptophyta</taxon>
        <taxon>Embryophyta</taxon>
        <taxon>Tracheophyta</taxon>
        <taxon>Spermatophyta</taxon>
        <taxon>Magnoliopsida</taxon>
        <taxon>eudicotyledons</taxon>
        <taxon>Gunneridae</taxon>
        <taxon>Pentapetalae</taxon>
        <taxon>rosids</taxon>
        <taxon>malvids</taxon>
        <taxon>Malvales</taxon>
        <taxon>Dipterocarpaceae</taxon>
        <taxon>Rubroshorea</taxon>
    </lineage>
</organism>
<dbReference type="GO" id="GO:0005634">
    <property type="term" value="C:nucleus"/>
    <property type="evidence" value="ECO:0007669"/>
    <property type="project" value="UniProtKB-SubCell"/>
</dbReference>
<gene>
    <name evidence="5" type="ORF">SLEP1_g51831</name>
</gene>
<dbReference type="Pfam" id="PF03859">
    <property type="entry name" value="CG-1"/>
    <property type="match status" value="1"/>
</dbReference>
<dbReference type="Proteomes" id="UP001054252">
    <property type="component" value="Unassembled WGS sequence"/>
</dbReference>
<dbReference type="GO" id="GO:0003712">
    <property type="term" value="F:transcription coregulator activity"/>
    <property type="evidence" value="ECO:0007669"/>
    <property type="project" value="TreeGrafter"/>
</dbReference>
<dbReference type="PANTHER" id="PTHR23335">
    <property type="entry name" value="CALMODULIN-BINDING TRANSCRIPTION ACTIVATOR CAMTA"/>
    <property type="match status" value="1"/>
</dbReference>
<evidence type="ECO:0000256" key="2">
    <source>
        <dbReference type="ARBA" id="ARBA00023163"/>
    </source>
</evidence>